<evidence type="ECO:0000256" key="12">
    <source>
        <dbReference type="RuleBase" id="RU362085"/>
    </source>
</evidence>
<dbReference type="GO" id="GO:0016787">
    <property type="term" value="F:hydrolase activity"/>
    <property type="evidence" value="ECO:0007669"/>
    <property type="project" value="UniProtKB-KW"/>
</dbReference>
<keyword evidence="8 12" id="KW-0238">DNA-binding</keyword>
<keyword evidence="4 12" id="KW-0547">Nucleotide-binding</keyword>
<sequence length="454" mass="51426">MMEEETRSKSSGRVPPQDVVAEKSLLGALMLSNDVLPEILTVLRPRDFYEQRHQDIFQAMLDLYDRHQPVDLLTLTSELKTKKKLKEIGGAPYLTELSNFVPAASHARAYADIIEKASIRRRLIKAGTEIANRAYEDDVVADTLVGEAERQLFEVSDKIVKSDYVPMEELLADAFDRIEELHKNKGALRGLKTGFRDLDKKTAGFQKGDLIIVGARPAMGKTTFAQNLAYNIASINKKGVLFFSMEMAANEIIDRMISDVSGVDNWKMRTGNLSDEEFSKIGDALGEMDEIPIYIDDTSSMTIVELRNKARRAMHDHDIGIVIVDYLQLIQGSDRYKGNRVQEVTEISRGLKILARELEIPVIALAQLSRSVTGRDDPRPVLSDLRESGSIEQDADLVMFLHRPDYYKQNDDNYEETHITELLVAKHRHGAVGKIELYFHPELLRFMSLDKTRE</sequence>
<dbReference type="InterPro" id="IPR036185">
    <property type="entry name" value="DNA_heli_DnaB-like_N_sf"/>
</dbReference>
<feature type="domain" description="SF4 helicase" evidence="13">
    <location>
        <begin position="184"/>
        <end position="453"/>
    </location>
</feature>
<evidence type="ECO:0000256" key="10">
    <source>
        <dbReference type="ARBA" id="ARBA00048954"/>
    </source>
</evidence>
<keyword evidence="9" id="KW-0413">Isomerase</keyword>
<evidence type="ECO:0000256" key="3">
    <source>
        <dbReference type="ARBA" id="ARBA00022705"/>
    </source>
</evidence>
<dbReference type="CDD" id="cd00984">
    <property type="entry name" value="DnaB_C"/>
    <property type="match status" value="1"/>
</dbReference>
<evidence type="ECO:0000256" key="4">
    <source>
        <dbReference type="ARBA" id="ARBA00022741"/>
    </source>
</evidence>
<keyword evidence="2 12" id="KW-0639">Primosome</keyword>
<comment type="similarity">
    <text evidence="1 12">Belongs to the helicase family. DnaB subfamily.</text>
</comment>
<name>A0ABY0FL06_9BACT</name>
<dbReference type="InterPro" id="IPR007694">
    <property type="entry name" value="DNA_helicase_DnaB-like_C"/>
</dbReference>
<evidence type="ECO:0000256" key="11">
    <source>
        <dbReference type="NCBIfam" id="TIGR00665"/>
    </source>
</evidence>
<comment type="function">
    <text evidence="12">The main replicative DNA helicase, it participates in initiation and elongation during chromosome replication. Travels ahead of the DNA replisome, separating dsDNA into templates for DNA synthesis. A processive ATP-dependent 5'-3' DNA helicase it has DNA-dependent ATPase activity.</text>
</comment>
<keyword evidence="3 12" id="KW-0235">DNA replication</keyword>
<dbReference type="PROSITE" id="PS51199">
    <property type="entry name" value="SF4_HELICASE"/>
    <property type="match status" value="1"/>
</dbReference>
<dbReference type="RefSeq" id="WP_129735232.1">
    <property type="nucleotide sequence ID" value="NZ_PRLM01000006.1"/>
</dbReference>
<dbReference type="SUPFAM" id="SSF52540">
    <property type="entry name" value="P-loop containing nucleoside triphosphate hydrolases"/>
    <property type="match status" value="1"/>
</dbReference>
<accession>A0ABY0FL06</accession>
<protein>
    <recommendedName>
        <fullName evidence="11 12">Replicative DNA helicase</fullName>
        <ecNumber evidence="11 12">5.6.2.3</ecNumber>
    </recommendedName>
</protein>
<keyword evidence="15" id="KW-1185">Reference proteome</keyword>
<organism evidence="14 15">
    <name type="scientific">Candidatus Nanosyncoccus alces</name>
    <dbReference type="NCBI Taxonomy" id="2171997"/>
    <lineage>
        <taxon>Bacteria</taxon>
        <taxon>Candidatus Saccharimonadota</taxon>
        <taxon>Candidatus Nanosyncoccalia</taxon>
        <taxon>Candidatus Nanosyncoccales</taxon>
        <taxon>Candidatus Nanosyncoccaceae</taxon>
        <taxon>Candidatus Nanosyncoccus</taxon>
    </lineage>
</organism>
<dbReference type="SUPFAM" id="SSF48024">
    <property type="entry name" value="N-terminal domain of DnaB helicase"/>
    <property type="match status" value="1"/>
</dbReference>
<gene>
    <name evidence="14" type="primary">dnaC</name>
    <name evidence="14" type="ORF">G3RUM_00599</name>
</gene>
<evidence type="ECO:0000256" key="1">
    <source>
        <dbReference type="ARBA" id="ARBA00008428"/>
    </source>
</evidence>
<evidence type="ECO:0000256" key="6">
    <source>
        <dbReference type="ARBA" id="ARBA00022806"/>
    </source>
</evidence>
<evidence type="ECO:0000256" key="5">
    <source>
        <dbReference type="ARBA" id="ARBA00022801"/>
    </source>
</evidence>
<evidence type="ECO:0000256" key="7">
    <source>
        <dbReference type="ARBA" id="ARBA00022840"/>
    </source>
</evidence>
<dbReference type="EMBL" id="PRLM01000006">
    <property type="protein sequence ID" value="RYC74444.1"/>
    <property type="molecule type" value="Genomic_DNA"/>
</dbReference>
<dbReference type="Gene3D" id="3.40.50.300">
    <property type="entry name" value="P-loop containing nucleotide triphosphate hydrolases"/>
    <property type="match status" value="1"/>
</dbReference>
<dbReference type="GO" id="GO:0003678">
    <property type="term" value="F:DNA helicase activity"/>
    <property type="evidence" value="ECO:0007669"/>
    <property type="project" value="UniProtKB-EC"/>
</dbReference>
<evidence type="ECO:0000256" key="8">
    <source>
        <dbReference type="ARBA" id="ARBA00023125"/>
    </source>
</evidence>
<dbReference type="Gene3D" id="1.10.860.10">
    <property type="entry name" value="DNAb Helicase, Chain A"/>
    <property type="match status" value="1"/>
</dbReference>
<keyword evidence="6 12" id="KW-0347">Helicase</keyword>
<proteinExistence type="inferred from homology"/>
<dbReference type="InterPro" id="IPR016136">
    <property type="entry name" value="DNA_helicase_N/primase_C"/>
</dbReference>
<dbReference type="InterPro" id="IPR003593">
    <property type="entry name" value="AAA+_ATPase"/>
</dbReference>
<evidence type="ECO:0000259" key="13">
    <source>
        <dbReference type="PROSITE" id="PS51199"/>
    </source>
</evidence>
<comment type="catalytic activity">
    <reaction evidence="10 12">
        <text>ATP + H2O = ADP + phosphate + H(+)</text>
        <dbReference type="Rhea" id="RHEA:13065"/>
        <dbReference type="ChEBI" id="CHEBI:15377"/>
        <dbReference type="ChEBI" id="CHEBI:15378"/>
        <dbReference type="ChEBI" id="CHEBI:30616"/>
        <dbReference type="ChEBI" id="CHEBI:43474"/>
        <dbReference type="ChEBI" id="CHEBI:456216"/>
        <dbReference type="EC" id="5.6.2.3"/>
    </reaction>
</comment>
<dbReference type="PANTHER" id="PTHR30153">
    <property type="entry name" value="REPLICATIVE DNA HELICASE DNAB"/>
    <property type="match status" value="1"/>
</dbReference>
<evidence type="ECO:0000256" key="2">
    <source>
        <dbReference type="ARBA" id="ARBA00022515"/>
    </source>
</evidence>
<dbReference type="PANTHER" id="PTHR30153:SF2">
    <property type="entry name" value="REPLICATIVE DNA HELICASE"/>
    <property type="match status" value="1"/>
</dbReference>
<reference evidence="14 15" key="1">
    <citation type="journal article" date="2018" name="bioRxiv">
        <title>Evidence of independent acquisition and adaption of ultra-small bacteria to human hosts across the highly diverse yet reduced genomes of the phylum Saccharibacteria.</title>
        <authorList>
            <person name="McLean J.S."/>
            <person name="Bor B."/>
            <person name="To T.T."/>
            <person name="Liu Q."/>
            <person name="Kearns K.A."/>
            <person name="Solden L.M."/>
            <person name="Wrighton K.C."/>
            <person name="He X."/>
            <person name="Shi W."/>
        </authorList>
    </citation>
    <scope>NUCLEOTIDE SEQUENCE [LARGE SCALE GENOMIC DNA]</scope>
    <source>
        <strain evidence="14 15">TM7_G3_2_Rum_HOT_351B</strain>
    </source>
</reference>
<reference evidence="14 15" key="2">
    <citation type="journal article" date="2020" name="Cell Rep.">
        <title>Acquisition and Adaptation of Ultra-small Parasitic Reduced Genome Bacteria to Mammalian Hosts.</title>
        <authorList>
            <person name="McLean J.S."/>
            <person name="Bor B."/>
            <person name="Kerns K.A."/>
            <person name="Liu Q."/>
            <person name="To T.T."/>
            <person name="Solden L."/>
            <person name="Hendrickson E.L."/>
            <person name="Wrighton K."/>
            <person name="Shi W."/>
            <person name="He X."/>
        </authorList>
    </citation>
    <scope>NUCLEOTIDE SEQUENCE [LARGE SCALE GENOMIC DNA]</scope>
    <source>
        <strain evidence="14 15">TM7_G3_2_Rum_HOT_351B</strain>
    </source>
</reference>
<evidence type="ECO:0000313" key="15">
    <source>
        <dbReference type="Proteomes" id="UP001191019"/>
    </source>
</evidence>
<keyword evidence="5 12" id="KW-0378">Hydrolase</keyword>
<dbReference type="SMART" id="SM00382">
    <property type="entry name" value="AAA"/>
    <property type="match status" value="1"/>
</dbReference>
<evidence type="ECO:0000313" key="14">
    <source>
        <dbReference type="EMBL" id="RYC74444.1"/>
    </source>
</evidence>
<evidence type="ECO:0000256" key="9">
    <source>
        <dbReference type="ARBA" id="ARBA00023235"/>
    </source>
</evidence>
<keyword evidence="7 12" id="KW-0067">ATP-binding</keyword>
<dbReference type="Pfam" id="PF03796">
    <property type="entry name" value="DnaB_C"/>
    <property type="match status" value="1"/>
</dbReference>
<dbReference type="InterPro" id="IPR007693">
    <property type="entry name" value="DNA_helicase_DnaB-like_N"/>
</dbReference>
<dbReference type="InterPro" id="IPR027417">
    <property type="entry name" value="P-loop_NTPase"/>
</dbReference>
<comment type="caution">
    <text evidence="14">The sequence shown here is derived from an EMBL/GenBank/DDBJ whole genome shotgun (WGS) entry which is preliminary data.</text>
</comment>
<dbReference type="NCBIfam" id="TIGR00665">
    <property type="entry name" value="DnaB"/>
    <property type="match status" value="1"/>
</dbReference>
<dbReference type="EC" id="5.6.2.3" evidence="11 12"/>
<dbReference type="InterPro" id="IPR007692">
    <property type="entry name" value="DNA_helicase_DnaB"/>
</dbReference>
<dbReference type="Proteomes" id="UP001191019">
    <property type="component" value="Unassembled WGS sequence"/>
</dbReference>
<dbReference type="Pfam" id="PF00772">
    <property type="entry name" value="DnaB"/>
    <property type="match status" value="1"/>
</dbReference>
<dbReference type="NCBIfam" id="NF004384">
    <property type="entry name" value="PRK05748.1"/>
    <property type="match status" value="1"/>
</dbReference>